<organism evidence="2">
    <name type="scientific">seawater metagenome</name>
    <dbReference type="NCBI Taxonomy" id="1561972"/>
    <lineage>
        <taxon>unclassified sequences</taxon>
        <taxon>metagenomes</taxon>
        <taxon>ecological metagenomes</taxon>
    </lineage>
</organism>
<sequence length="100" mass="11422">MGNYSSSSGKTTKDVSLFTMEEGKGNSTKDQVIVDISSKKRSNSESDSDIEINNSLKRRKTKRQNKILSDEDKSVRSNYWYHNTKEGKAALNDLDNIFFY</sequence>
<feature type="compositionally biased region" description="Polar residues" evidence="1">
    <location>
        <begin position="1"/>
        <end position="10"/>
    </location>
</feature>
<feature type="compositionally biased region" description="Basic residues" evidence="1">
    <location>
        <begin position="56"/>
        <end position="65"/>
    </location>
</feature>
<evidence type="ECO:0000256" key="1">
    <source>
        <dbReference type="SAM" id="MobiDB-lite"/>
    </source>
</evidence>
<accession>A0A5E8CJM5</accession>
<name>A0A5E8CJM5_9ZZZZ</name>
<reference evidence="2" key="1">
    <citation type="submission" date="2019-09" db="EMBL/GenBank/DDBJ databases">
        <authorList>
            <person name="Needham M D."/>
        </authorList>
    </citation>
    <scope>NUCLEOTIDE SEQUENCE</scope>
</reference>
<feature type="region of interest" description="Disordered" evidence="1">
    <location>
        <begin position="1"/>
        <end position="69"/>
    </location>
</feature>
<dbReference type="EMBL" id="CABVLZ010000002">
    <property type="protein sequence ID" value="VVU94834.1"/>
    <property type="molecule type" value="Genomic_DNA"/>
</dbReference>
<evidence type="ECO:0000313" key="2">
    <source>
        <dbReference type="EMBL" id="VVU94834.1"/>
    </source>
</evidence>
<gene>
    <name evidence="2" type="ORF">CPAV1605_559</name>
</gene>
<proteinExistence type="predicted"/>
<dbReference type="AlphaFoldDB" id="A0A5E8CJM5"/>
<protein>
    <submittedName>
        <fullName evidence="2">Uncharacterized protein</fullName>
    </submittedName>
</protein>